<dbReference type="Gene3D" id="3.30.300.130">
    <property type="entry name" value="Fe-S cluster assembly (FSCA)"/>
    <property type="match status" value="1"/>
</dbReference>
<reference evidence="3" key="1">
    <citation type="submission" date="2021-01" db="EMBL/GenBank/DDBJ databases">
        <authorList>
            <person name="Corre E."/>
            <person name="Pelletier E."/>
            <person name="Niang G."/>
            <person name="Scheremetjew M."/>
            <person name="Finn R."/>
            <person name="Kale V."/>
            <person name="Holt S."/>
            <person name="Cochrane G."/>
            <person name="Meng A."/>
            <person name="Brown T."/>
            <person name="Cohen L."/>
        </authorList>
    </citation>
    <scope>NUCLEOTIDE SEQUENCE</scope>
    <source>
        <strain evidence="3">10249 10 AB</strain>
    </source>
</reference>
<sequence>MGSIHYAILALLAFCNTSCHAFVTTTSTAAAAAAAAASRHASGSACSYYYGNTKLYNDRNTYDYWRSDAVVIDSMHLDEENVQMCLDEFIESEYGTTMFGCHARAAQIGITGLIELEEVCGPEVTLRLEGKFWHKRSTVLGRAAVWLNARIPEITEVVVANLEDLEDFEEIVDEVSGDVLFRKDKRSEDFNGDRYTMEYQGMDPDARGPFPQSATGSGGSMINPA</sequence>
<evidence type="ECO:0000313" key="3">
    <source>
        <dbReference type="EMBL" id="CAE0713525.1"/>
    </source>
</evidence>
<keyword evidence="2" id="KW-0732">Signal</keyword>
<protein>
    <submittedName>
        <fullName evidence="3">Uncharacterized protein</fullName>
    </submittedName>
</protein>
<dbReference type="EMBL" id="HBIX01008113">
    <property type="protein sequence ID" value="CAE0713525.1"/>
    <property type="molecule type" value="Transcribed_RNA"/>
</dbReference>
<dbReference type="PANTHER" id="PTHR36018">
    <property type="entry name" value="OS09G0481800 PROTEIN"/>
    <property type="match status" value="1"/>
</dbReference>
<feature type="chain" id="PRO_5030533147" evidence="2">
    <location>
        <begin position="22"/>
        <end position="225"/>
    </location>
</feature>
<feature type="region of interest" description="Disordered" evidence="1">
    <location>
        <begin position="200"/>
        <end position="225"/>
    </location>
</feature>
<proteinExistence type="predicted"/>
<dbReference type="InterPro" id="IPR034904">
    <property type="entry name" value="FSCA_dom_sf"/>
</dbReference>
<evidence type="ECO:0000256" key="1">
    <source>
        <dbReference type="SAM" id="MobiDB-lite"/>
    </source>
</evidence>
<evidence type="ECO:0000256" key="2">
    <source>
        <dbReference type="SAM" id="SignalP"/>
    </source>
</evidence>
<gene>
    <name evidence="3" type="ORF">PAUS00366_LOCUS6277</name>
</gene>
<organism evidence="3">
    <name type="scientific">Pseudo-nitzschia australis</name>
    <dbReference type="NCBI Taxonomy" id="44445"/>
    <lineage>
        <taxon>Eukaryota</taxon>
        <taxon>Sar</taxon>
        <taxon>Stramenopiles</taxon>
        <taxon>Ochrophyta</taxon>
        <taxon>Bacillariophyta</taxon>
        <taxon>Bacillariophyceae</taxon>
        <taxon>Bacillariophycidae</taxon>
        <taxon>Bacillariales</taxon>
        <taxon>Bacillariaceae</taxon>
        <taxon>Pseudo-nitzschia</taxon>
    </lineage>
</organism>
<name>A0A7S4AF23_9STRA</name>
<feature type="signal peptide" evidence="2">
    <location>
        <begin position="1"/>
        <end position="21"/>
    </location>
</feature>
<dbReference type="PANTHER" id="PTHR36018:SF1">
    <property type="entry name" value="OS09G0481800 PROTEIN"/>
    <property type="match status" value="1"/>
</dbReference>
<dbReference type="AlphaFoldDB" id="A0A7S4AF23"/>
<accession>A0A7S4AF23</accession>